<evidence type="ECO:0000259" key="10">
    <source>
        <dbReference type="PROSITE" id="PS51194"/>
    </source>
</evidence>
<feature type="domain" description="Helicase C-terminal" evidence="10">
    <location>
        <begin position="225"/>
        <end position="378"/>
    </location>
</feature>
<comment type="similarity">
    <text evidence="7">Belongs to the DEAD box helicase family.</text>
</comment>
<evidence type="ECO:0000259" key="11">
    <source>
        <dbReference type="PROSITE" id="PS51195"/>
    </source>
</evidence>
<dbReference type="InterPro" id="IPR012677">
    <property type="entry name" value="Nucleotide-bd_a/b_plait_sf"/>
</dbReference>
<dbReference type="PANTHER" id="PTHR47963">
    <property type="entry name" value="DEAD-BOX ATP-DEPENDENT RNA HELICASE 47, MITOCHONDRIAL"/>
    <property type="match status" value="1"/>
</dbReference>
<dbReference type="KEGG" id="ffa:FFWV33_18730"/>
<dbReference type="PROSITE" id="PS00039">
    <property type="entry name" value="DEAD_ATP_HELICASE"/>
    <property type="match status" value="1"/>
</dbReference>
<evidence type="ECO:0000256" key="5">
    <source>
        <dbReference type="ARBA" id="ARBA00022840"/>
    </source>
</evidence>
<dbReference type="Gene3D" id="3.40.50.300">
    <property type="entry name" value="P-loop containing nucleotide triphosphate hydrolases"/>
    <property type="match status" value="2"/>
</dbReference>
<feature type="compositionally biased region" description="Basic and acidic residues" evidence="8">
    <location>
        <begin position="443"/>
        <end position="452"/>
    </location>
</feature>
<evidence type="ECO:0000259" key="9">
    <source>
        <dbReference type="PROSITE" id="PS51192"/>
    </source>
</evidence>
<evidence type="ECO:0000256" key="3">
    <source>
        <dbReference type="ARBA" id="ARBA00022801"/>
    </source>
</evidence>
<dbReference type="InterPro" id="IPR044742">
    <property type="entry name" value="DEAD/DEAH_RhlB"/>
</dbReference>
<feature type="domain" description="Helicase ATP-binding" evidence="9">
    <location>
        <begin position="34"/>
        <end position="205"/>
    </location>
</feature>
<dbReference type="SMART" id="SM00490">
    <property type="entry name" value="HELICc"/>
    <property type="match status" value="1"/>
</dbReference>
<dbReference type="GO" id="GO:0016787">
    <property type="term" value="F:hydrolase activity"/>
    <property type="evidence" value="ECO:0007669"/>
    <property type="project" value="UniProtKB-KW"/>
</dbReference>
<feature type="domain" description="DEAD-box RNA helicase Q" evidence="11">
    <location>
        <begin position="2"/>
        <end position="30"/>
    </location>
</feature>
<dbReference type="GO" id="GO:0005524">
    <property type="term" value="F:ATP binding"/>
    <property type="evidence" value="ECO:0007669"/>
    <property type="project" value="UniProtKB-KW"/>
</dbReference>
<dbReference type="GO" id="GO:0005840">
    <property type="term" value="C:ribosome"/>
    <property type="evidence" value="ECO:0007669"/>
    <property type="project" value="TreeGrafter"/>
</dbReference>
<dbReference type="CDD" id="cd18787">
    <property type="entry name" value="SF2_C_DEAD"/>
    <property type="match status" value="1"/>
</dbReference>
<proteinExistence type="inferred from homology"/>
<dbReference type="Pfam" id="PF00271">
    <property type="entry name" value="Helicase_C"/>
    <property type="match status" value="1"/>
</dbReference>
<dbReference type="InterPro" id="IPR001650">
    <property type="entry name" value="Helicase_C-like"/>
</dbReference>
<feature type="compositionally biased region" description="Gly residues" evidence="8">
    <location>
        <begin position="549"/>
        <end position="560"/>
    </location>
</feature>
<sequence length="641" mass="70985">MNKFEQLGLSESLLKAILDLGFENPSEVQEKAIPLLLEKDTDMVALAQTGTGKTAAFGFPVIQKIDANNRNTQALILSPTRELCLQITNELKNYSKYEKGINVVAVYGGASITEQARDIKRGAQIIVATPGRMQDMINRGLVNITGINYCILDEADEMLNMGFYEDIVNILSTTPDDKNTWLFSATMPAEVARIGKQFMTDPVEVTVGAKNSGSATVSHEFYLVNARDRYEALKRLADANPDIFSVVFCRTKRDTQAVAEKLVEDGYSAAALHGDLSQAQRDGVMKSFRGRQIQMLVATDVAARGIDVDNITHVVNYQLPDEIETYNHRSGRTGRAGRLGTSIVIVTKSELRKISSIERIIKQKFEEKTIPSGIEICEIQLLHLANKIKDTEVDHEIDNYLPAITNVLEDLTKDELIKKIVSVEFNRFIAYYKKNRDISSQSGDRRERDSAPREGGNAGGATRYFVNIGSRDNFDWMSLKDYLKETLDLGRDDVFKVDVKEGFSFFNTDPEHTDKVMEVLNNVQLEGRRINVEISKNDGGGRRDHNGRSSGGGFGGGRSGGAPRREGNFAPRREGSGGGGFRSDRNSAPREGGFKSERSSAPREGGFGGRSSSRSEGSSDRAPRRSESFGDAPRPRRPRRD</sequence>
<dbReference type="Gene3D" id="3.30.70.330">
    <property type="match status" value="1"/>
</dbReference>
<feature type="compositionally biased region" description="Basic and acidic residues" evidence="8">
    <location>
        <begin position="582"/>
        <end position="601"/>
    </location>
</feature>
<dbReference type="GO" id="GO:0005829">
    <property type="term" value="C:cytosol"/>
    <property type="evidence" value="ECO:0007669"/>
    <property type="project" value="TreeGrafter"/>
</dbReference>
<dbReference type="InterPro" id="IPR014001">
    <property type="entry name" value="Helicase_ATP-bd"/>
</dbReference>
<evidence type="ECO:0000256" key="4">
    <source>
        <dbReference type="ARBA" id="ARBA00022806"/>
    </source>
</evidence>
<accession>A0A2S1LHZ6</accession>
<dbReference type="InterPro" id="IPR027417">
    <property type="entry name" value="P-loop_NTPase"/>
</dbReference>
<feature type="compositionally biased region" description="Basic and acidic residues" evidence="8">
    <location>
        <begin position="563"/>
        <end position="575"/>
    </location>
</feature>
<dbReference type="AlphaFoldDB" id="A0A2S1LHZ6"/>
<dbReference type="InterPro" id="IPR014014">
    <property type="entry name" value="RNA_helicase_DEAD_Q_motif"/>
</dbReference>
<evidence type="ECO:0000313" key="13">
    <source>
        <dbReference type="Proteomes" id="UP000244527"/>
    </source>
</evidence>
<organism evidence="12 13">
    <name type="scientific">Flavobacterium faecale</name>
    <dbReference type="NCBI Taxonomy" id="1355330"/>
    <lineage>
        <taxon>Bacteria</taxon>
        <taxon>Pseudomonadati</taxon>
        <taxon>Bacteroidota</taxon>
        <taxon>Flavobacteriia</taxon>
        <taxon>Flavobacteriales</taxon>
        <taxon>Flavobacteriaceae</taxon>
        <taxon>Flavobacterium</taxon>
    </lineage>
</organism>
<dbReference type="GO" id="GO:0009409">
    <property type="term" value="P:response to cold"/>
    <property type="evidence" value="ECO:0007669"/>
    <property type="project" value="TreeGrafter"/>
</dbReference>
<keyword evidence="5 7" id="KW-0067">ATP-binding</keyword>
<feature type="compositionally biased region" description="Basic and acidic residues" evidence="8">
    <location>
        <begin position="617"/>
        <end position="628"/>
    </location>
</feature>
<evidence type="ECO:0000313" key="12">
    <source>
        <dbReference type="EMBL" id="AWG23420.1"/>
    </source>
</evidence>
<dbReference type="PROSITE" id="PS51192">
    <property type="entry name" value="HELICASE_ATP_BIND_1"/>
    <property type="match status" value="1"/>
</dbReference>
<feature type="region of interest" description="Disordered" evidence="8">
    <location>
        <begin position="533"/>
        <end position="641"/>
    </location>
</feature>
<feature type="compositionally biased region" description="Basic and acidic residues" evidence="8">
    <location>
        <begin position="533"/>
        <end position="547"/>
    </location>
</feature>
<dbReference type="SMART" id="SM00487">
    <property type="entry name" value="DEXDc"/>
    <property type="match status" value="1"/>
</dbReference>
<reference evidence="12 13" key="1">
    <citation type="submission" date="2017-04" db="EMBL/GenBank/DDBJ databases">
        <title>Compelte genome sequence of WV33.</title>
        <authorList>
            <person name="Lee P.C."/>
        </authorList>
    </citation>
    <scope>NUCLEOTIDE SEQUENCE [LARGE SCALE GENOMIC DNA]</scope>
    <source>
        <strain evidence="12 13">WV33</strain>
    </source>
</reference>
<dbReference type="Proteomes" id="UP000244527">
    <property type="component" value="Chromosome"/>
</dbReference>
<dbReference type="PROSITE" id="PS51195">
    <property type="entry name" value="Q_MOTIF"/>
    <property type="match status" value="1"/>
</dbReference>
<dbReference type="PANTHER" id="PTHR47963:SF8">
    <property type="entry name" value="ATP-DEPENDENT RNA HELICASE DEAD"/>
    <property type="match status" value="1"/>
</dbReference>
<protein>
    <recommendedName>
        <fullName evidence="1">RNA helicase</fullName>
        <ecNumber evidence="1">3.6.4.13</ecNumber>
    </recommendedName>
</protein>
<feature type="short sequence motif" description="Q motif" evidence="6">
    <location>
        <begin position="2"/>
        <end position="30"/>
    </location>
</feature>
<dbReference type="InterPro" id="IPR050547">
    <property type="entry name" value="DEAD_box_RNA_helicases"/>
</dbReference>
<dbReference type="CDD" id="cd00268">
    <property type="entry name" value="DEADc"/>
    <property type="match status" value="1"/>
</dbReference>
<dbReference type="SUPFAM" id="SSF52540">
    <property type="entry name" value="P-loop containing nucleoside triphosphate hydrolases"/>
    <property type="match status" value="1"/>
</dbReference>
<dbReference type="OrthoDB" id="9785240at2"/>
<dbReference type="Pfam" id="PF03880">
    <property type="entry name" value="DbpA"/>
    <property type="match status" value="1"/>
</dbReference>
<keyword evidence="3 7" id="KW-0378">Hydrolase</keyword>
<evidence type="ECO:0000256" key="8">
    <source>
        <dbReference type="SAM" id="MobiDB-lite"/>
    </source>
</evidence>
<dbReference type="InterPro" id="IPR035979">
    <property type="entry name" value="RBD_domain_sf"/>
</dbReference>
<dbReference type="EMBL" id="CP020918">
    <property type="protein sequence ID" value="AWG23420.1"/>
    <property type="molecule type" value="Genomic_DNA"/>
</dbReference>
<dbReference type="SUPFAM" id="SSF54928">
    <property type="entry name" value="RNA-binding domain, RBD"/>
    <property type="match status" value="1"/>
</dbReference>
<feature type="region of interest" description="Disordered" evidence="8">
    <location>
        <begin position="440"/>
        <end position="462"/>
    </location>
</feature>
<evidence type="ECO:0000256" key="7">
    <source>
        <dbReference type="RuleBase" id="RU000492"/>
    </source>
</evidence>
<dbReference type="RefSeq" id="WP_108742314.1">
    <property type="nucleotide sequence ID" value="NZ_CP020918.1"/>
</dbReference>
<evidence type="ECO:0000256" key="2">
    <source>
        <dbReference type="ARBA" id="ARBA00022741"/>
    </source>
</evidence>
<evidence type="ECO:0000256" key="1">
    <source>
        <dbReference type="ARBA" id="ARBA00012552"/>
    </source>
</evidence>
<dbReference type="InterPro" id="IPR005580">
    <property type="entry name" value="DbpA/CsdA_RNA-bd_dom"/>
</dbReference>
<name>A0A2S1LHZ6_9FLAO</name>
<keyword evidence="13" id="KW-1185">Reference proteome</keyword>
<gene>
    <name evidence="12" type="ORF">FFWV33_18730</name>
</gene>
<dbReference type="CDD" id="cd12252">
    <property type="entry name" value="RRM_DbpA"/>
    <property type="match status" value="1"/>
</dbReference>
<dbReference type="GO" id="GO:0003724">
    <property type="term" value="F:RNA helicase activity"/>
    <property type="evidence" value="ECO:0007669"/>
    <property type="project" value="UniProtKB-EC"/>
</dbReference>
<keyword evidence="4 7" id="KW-0347">Helicase</keyword>
<dbReference type="EC" id="3.6.4.13" evidence="1"/>
<evidence type="ECO:0000256" key="6">
    <source>
        <dbReference type="PROSITE-ProRule" id="PRU00552"/>
    </source>
</evidence>
<keyword evidence="2 7" id="KW-0547">Nucleotide-binding</keyword>
<dbReference type="InterPro" id="IPR011545">
    <property type="entry name" value="DEAD/DEAH_box_helicase_dom"/>
</dbReference>
<dbReference type="InterPro" id="IPR000629">
    <property type="entry name" value="RNA-helicase_DEAD-box_CS"/>
</dbReference>
<dbReference type="PROSITE" id="PS51194">
    <property type="entry name" value="HELICASE_CTER"/>
    <property type="match status" value="1"/>
</dbReference>
<dbReference type="Pfam" id="PF00270">
    <property type="entry name" value="DEAD"/>
    <property type="match status" value="1"/>
</dbReference>
<dbReference type="GO" id="GO:0033592">
    <property type="term" value="F:RNA strand annealing activity"/>
    <property type="evidence" value="ECO:0007669"/>
    <property type="project" value="TreeGrafter"/>
</dbReference>